<dbReference type="KEGG" id="sgj:IAG43_31665"/>
<feature type="region of interest" description="Disordered" evidence="1">
    <location>
        <begin position="1"/>
        <end position="46"/>
    </location>
</feature>
<dbReference type="PANTHER" id="PTHR39441:SF1">
    <property type="entry name" value="DUF2252 DOMAIN-CONTAINING PROTEIN"/>
    <property type="match status" value="1"/>
</dbReference>
<gene>
    <name evidence="2" type="ORF">IAG43_31665</name>
</gene>
<dbReference type="EMBL" id="CP060825">
    <property type="protein sequence ID" value="QNP67014.1"/>
    <property type="molecule type" value="Genomic_DNA"/>
</dbReference>
<dbReference type="InterPro" id="IPR018721">
    <property type="entry name" value="DUF2252"/>
</dbReference>
<evidence type="ECO:0000256" key="1">
    <source>
        <dbReference type="SAM" id="MobiDB-lite"/>
    </source>
</evidence>
<evidence type="ECO:0000313" key="2">
    <source>
        <dbReference type="EMBL" id="QNP67014.1"/>
    </source>
</evidence>
<proteinExistence type="predicted"/>
<reference evidence="2 3" key="1">
    <citation type="submission" date="2020-08" db="EMBL/GenBank/DDBJ databases">
        <title>A novel species.</title>
        <authorList>
            <person name="Gao J."/>
        </authorList>
    </citation>
    <scope>NUCLEOTIDE SEQUENCE [LARGE SCALE GENOMIC DNA]</scope>
    <source>
        <strain evidence="2 3">CRPJ-33</strain>
    </source>
</reference>
<dbReference type="RefSeq" id="WP_187744067.1">
    <property type="nucleotide sequence ID" value="NZ_CP060825.1"/>
</dbReference>
<dbReference type="AlphaFoldDB" id="A0A7H0I2J8"/>
<feature type="compositionally biased region" description="Basic and acidic residues" evidence="1">
    <location>
        <begin position="1"/>
        <end position="12"/>
    </location>
</feature>
<feature type="region of interest" description="Disordered" evidence="1">
    <location>
        <begin position="443"/>
        <end position="470"/>
    </location>
</feature>
<protein>
    <submittedName>
        <fullName evidence="2">DUF2252 domain-containing protein</fullName>
    </submittedName>
</protein>
<dbReference type="PANTHER" id="PTHR39441">
    <property type="entry name" value="DUF2252 DOMAIN-CONTAINING PROTEIN"/>
    <property type="match status" value="1"/>
</dbReference>
<feature type="region of interest" description="Disordered" evidence="1">
    <location>
        <begin position="186"/>
        <end position="208"/>
    </location>
</feature>
<evidence type="ECO:0000313" key="3">
    <source>
        <dbReference type="Proteomes" id="UP000516230"/>
    </source>
</evidence>
<feature type="compositionally biased region" description="Basic and acidic residues" evidence="1">
    <location>
        <begin position="196"/>
        <end position="208"/>
    </location>
</feature>
<dbReference type="Proteomes" id="UP000516230">
    <property type="component" value="Chromosome"/>
</dbReference>
<keyword evidence="3" id="KW-1185">Reference proteome</keyword>
<accession>A0A7H0I2J8</accession>
<sequence>MTAHRSPEERAAAGRAARKRLPRSSHGAWIPSADRPDPVATLRRQDGGRVPELLPLRYARMAASPGAFLRGAAAVTAADLAALPHSGLVVQLCGDAHLLNFGLHTGPDGTEVIDVDDLGETFPGPFEWDVKRLAASVAVTALDNGHDAAAAGRSTSAAVLAYRSTMRRLAGLGELAAWYGRVDTRGMPPSTAPGRGHREGHDDAEGRRTELPPLRHLSEAAGGRLRFVAHPPVLQPARDADRSVLLKTFADHRSTLAGERRRLLGRFHAVDAARTSAGVAGVGVPCFVVLLEGRDAGDPLFVEFKEAAASVLEAHLGPGPHPHAGRRVVAGSCLVRAVDDPFLGWVTGPQGRHFTWRRLNDVRGPSEVPAMSPAELRRYAALCGAALGRAHARGGDRIALAVYLGAGDSFDRAVRDFALRYADRTAADRAALLAALSSGTLPAACRGGPEPPVPELLTGRRSGTGPHRTA</sequence>
<dbReference type="Pfam" id="PF10009">
    <property type="entry name" value="DUF2252"/>
    <property type="match status" value="1"/>
</dbReference>
<organism evidence="2 3">
    <name type="scientific">Streptomyces genisteinicus</name>
    <dbReference type="NCBI Taxonomy" id="2768068"/>
    <lineage>
        <taxon>Bacteria</taxon>
        <taxon>Bacillati</taxon>
        <taxon>Actinomycetota</taxon>
        <taxon>Actinomycetes</taxon>
        <taxon>Kitasatosporales</taxon>
        <taxon>Streptomycetaceae</taxon>
        <taxon>Streptomyces</taxon>
    </lineage>
</organism>
<name>A0A7H0I2J8_9ACTN</name>